<accession>A0ABQ5SE84</accession>
<dbReference type="Gene3D" id="3.40.720.10">
    <property type="entry name" value="Alkaline Phosphatase, subunit A"/>
    <property type="match status" value="1"/>
</dbReference>
<dbReference type="InterPro" id="IPR037675">
    <property type="entry name" value="PIG-O_N"/>
</dbReference>
<name>A0ABQ5SE84_9CHLO</name>
<feature type="transmembrane region" description="Helical" evidence="12">
    <location>
        <begin position="1094"/>
        <end position="1114"/>
    </location>
</feature>
<proteinExistence type="inferred from homology"/>
<evidence type="ECO:0000256" key="12">
    <source>
        <dbReference type="SAM" id="Phobius"/>
    </source>
</evidence>
<feature type="region of interest" description="Disordered" evidence="11">
    <location>
        <begin position="338"/>
        <end position="359"/>
    </location>
</feature>
<evidence type="ECO:0000256" key="2">
    <source>
        <dbReference type="ARBA" id="ARBA00004687"/>
    </source>
</evidence>
<protein>
    <recommendedName>
        <fullName evidence="15">GPI ethanolamine phosphate transferase 3</fullName>
    </recommendedName>
</protein>
<evidence type="ECO:0008006" key="15">
    <source>
        <dbReference type="Google" id="ProtNLM"/>
    </source>
</evidence>
<keyword evidence="9 12" id="KW-0472">Membrane</keyword>
<feature type="non-terminal residue" evidence="13">
    <location>
        <position position="1"/>
    </location>
</feature>
<dbReference type="InterPro" id="IPR039524">
    <property type="entry name" value="PIGO/GPI13"/>
</dbReference>
<dbReference type="CDD" id="cd16023">
    <property type="entry name" value="GPI_EPT_3"/>
    <property type="match status" value="1"/>
</dbReference>
<dbReference type="Proteomes" id="UP001165090">
    <property type="component" value="Unassembled WGS sequence"/>
</dbReference>
<reference evidence="13 14" key="1">
    <citation type="journal article" date="2023" name="IScience">
        <title>Expanded male sex-determining region conserved during the evolution of homothallism in the green alga Volvox.</title>
        <authorList>
            <person name="Yamamoto K."/>
            <person name="Matsuzaki R."/>
            <person name="Mahakham W."/>
            <person name="Heman W."/>
            <person name="Sekimoto H."/>
            <person name="Kawachi M."/>
            <person name="Minakuchi Y."/>
            <person name="Toyoda A."/>
            <person name="Nozaki H."/>
        </authorList>
    </citation>
    <scope>NUCLEOTIDE SEQUENCE [LARGE SCALE GENOMIC DNA]</scope>
    <source>
        <strain evidence="13 14">NIES-4468</strain>
    </source>
</reference>
<dbReference type="InterPro" id="IPR017850">
    <property type="entry name" value="Alkaline_phosphatase_core_sf"/>
</dbReference>
<keyword evidence="14" id="KW-1185">Reference proteome</keyword>
<evidence type="ECO:0000313" key="13">
    <source>
        <dbReference type="EMBL" id="GLI67798.1"/>
    </source>
</evidence>
<dbReference type="SUPFAM" id="SSF53649">
    <property type="entry name" value="Alkaline phosphatase-like"/>
    <property type="match status" value="1"/>
</dbReference>
<evidence type="ECO:0000313" key="14">
    <source>
        <dbReference type="Proteomes" id="UP001165090"/>
    </source>
</evidence>
<keyword evidence="8 12" id="KW-1133">Transmembrane helix</keyword>
<feature type="compositionally biased region" description="Polar residues" evidence="11">
    <location>
        <begin position="425"/>
        <end position="434"/>
    </location>
</feature>
<dbReference type="EMBL" id="BSDZ01000079">
    <property type="protein sequence ID" value="GLI67798.1"/>
    <property type="molecule type" value="Genomic_DNA"/>
</dbReference>
<keyword evidence="5" id="KW-0808">Transferase</keyword>
<comment type="similarity">
    <text evidence="3">Belongs to the PIGG/PIGN/PIGO family. PIGO subfamily.</text>
</comment>
<feature type="transmembrane region" description="Helical" evidence="12">
    <location>
        <begin position="1169"/>
        <end position="1194"/>
    </location>
</feature>
<feature type="transmembrane region" description="Helical" evidence="12">
    <location>
        <begin position="1323"/>
        <end position="1342"/>
    </location>
</feature>
<evidence type="ECO:0000256" key="7">
    <source>
        <dbReference type="ARBA" id="ARBA00022824"/>
    </source>
</evidence>
<gene>
    <name evidence="13" type="ORF">VaNZ11_012086</name>
</gene>
<feature type="transmembrane region" description="Helical" evidence="12">
    <location>
        <begin position="1214"/>
        <end position="1238"/>
    </location>
</feature>
<keyword evidence="6 12" id="KW-0812">Transmembrane</keyword>
<feature type="transmembrane region" description="Helical" evidence="12">
    <location>
        <begin position="570"/>
        <end position="592"/>
    </location>
</feature>
<dbReference type="PANTHER" id="PTHR23071:SF1">
    <property type="entry name" value="GPI ETHANOLAMINE PHOSPHATE TRANSFERASE 3"/>
    <property type="match status" value="1"/>
</dbReference>
<dbReference type="Pfam" id="PF01663">
    <property type="entry name" value="Phosphodiest"/>
    <property type="match status" value="1"/>
</dbReference>
<feature type="transmembrane region" description="Helical" evidence="12">
    <location>
        <begin position="1019"/>
        <end position="1039"/>
    </location>
</feature>
<organism evidence="13 14">
    <name type="scientific">Volvox africanus</name>
    <dbReference type="NCBI Taxonomy" id="51714"/>
    <lineage>
        <taxon>Eukaryota</taxon>
        <taxon>Viridiplantae</taxon>
        <taxon>Chlorophyta</taxon>
        <taxon>core chlorophytes</taxon>
        <taxon>Chlorophyceae</taxon>
        <taxon>CS clade</taxon>
        <taxon>Chlamydomonadales</taxon>
        <taxon>Volvocaceae</taxon>
        <taxon>Volvox</taxon>
    </lineage>
</organism>
<evidence type="ECO:0000256" key="4">
    <source>
        <dbReference type="ARBA" id="ARBA00022502"/>
    </source>
</evidence>
<feature type="transmembrane region" description="Helical" evidence="12">
    <location>
        <begin position="860"/>
        <end position="882"/>
    </location>
</feature>
<evidence type="ECO:0000256" key="1">
    <source>
        <dbReference type="ARBA" id="ARBA00004477"/>
    </source>
</evidence>
<sequence>IIIDALRYDFFFGSANRKGQMPLLTGLLAEAGAASVAYKFVADTPTITMSRLKALLTGGLPTFLDIGQSFSAAAISEDNLLAQMYARGMRVVVMGDDTWAQLAPLHYYAACHPYPAFDVRDLHTVDDGVWQHLPSYLRHVADCSNCNTTAYCSTCFANAAAGGPGSNCSSSGPDSYTSPAAGSGARTRDEAYGWKDSGAAPQTPPTWKEVPDEALEAVVEAPGPRWDVLIAHYLGVDHAGHTHGGDSPEMNDKLRDMDEQVTKVAEMLLAGAGDGSAGAEGPYSRTLLLVLGDHGQTMSGDHGGGSDEERDSVLLAFHVGLWKQARERAAAAAASGATKAAGETAAASTVGSGDPDGDEAAAKAIEAGKDTPAPEAVRQIDLTPTLALLLGLPIPYGNLGKVNRRLWDMAHGEGNRHTTDHSAGGCSTSTNGSAKIESHTSQISTAAVDGASAEYEGTLGCALRSYVAALRANAVQVGRYLTSYAIRGGLPSDELAHCTHLLRAADEGFCRLTQRGSRSGSYGSCADYADVDGASSNNARFGEDEVESLYAAFLEAAGALARRKFTRFHLPSMAVGCFLAVGCVALHGWLLSRLCRWKDLLNPISIGALGAALTHALGLFSANWIQGEGRILCYSLEAAGLLLWLLAILRSDFDDGDNSDRDGYAALAVAPKVQCTNSCSRPGYEFCDNGAATRANGYNGGHKRDGVGGYGGGGCTCSNAMSCTAESINSSTVPSGLHECRGLDCLKCPVALPQHPGHNPVGPQLPGPQRHHPQRHRRLRRSLWGVLRRQAHLVGMLAAALTCNVALQRYSLIDRWGSDPHDKRQLAAAGMAVAVPQDATSDGGSSGTATGLSHSMSLRALLMGAVETLVPLGLLSALLGALRPRCDHRKTAAGSLARRGARQQHPQSSWRQLQWRLLGAVPFQLAAAWWALQLTGLGGLSLRAAVAPVTAAVLAPARVFLAMVLPLLPPSMRLQPREVLSLLMWMLRVAVPHLTTMQLSKMVATVSELPLRLLLPRLVYLHAGLAMLQILLLVVARLIEVKARWRRQQRLLSPHEAVVRPSAAAAAKTTSHIIGVVALMDDCGNAGTLVSAEAMIDATCTVVSSVTAVVSLLLGRRGPAIMLLLWVNGLAIFGLLLAAGRLRSSRRVVQQDVSAEAGPPSGPAAGLEVAAGALLAALSTHAFFLTGHFCEFSGLQYDSPFVGFDHMSWPATPILFWLNSFGAFMLPTMALPLAAAALTTALEHNRNDNVHGQCYHHHTYGQAGAKPPTHGRTAPAVGASHQKSALQLRSPQLQGHEVNFEAVLLSAPGGDSSGDLDTCSAGVVLLVALSSWRSLSLCVAMLSAGLQRHHVVVWALFAPKLVFEVCFTVATYMALPLAAVSIAAVGRQR</sequence>
<feature type="transmembrane region" description="Helical" evidence="12">
    <location>
        <begin position="944"/>
        <end position="968"/>
    </location>
</feature>
<evidence type="ECO:0000256" key="9">
    <source>
        <dbReference type="ARBA" id="ARBA00023136"/>
    </source>
</evidence>
<evidence type="ECO:0000256" key="10">
    <source>
        <dbReference type="ARBA" id="ARBA00023180"/>
    </source>
</evidence>
<feature type="region of interest" description="Disordered" evidence="11">
    <location>
        <begin position="414"/>
        <end position="434"/>
    </location>
</feature>
<dbReference type="InterPro" id="IPR002591">
    <property type="entry name" value="Phosphodiest/P_Trfase"/>
</dbReference>
<comment type="subcellular location">
    <subcellularLocation>
        <location evidence="1">Endoplasmic reticulum membrane</location>
        <topology evidence="1">Multi-pass membrane protein</topology>
    </subcellularLocation>
</comment>
<comment type="caution">
    <text evidence="13">The sequence shown here is derived from an EMBL/GenBank/DDBJ whole genome shotgun (WGS) entry which is preliminary data.</text>
</comment>
<evidence type="ECO:0000256" key="5">
    <source>
        <dbReference type="ARBA" id="ARBA00022679"/>
    </source>
</evidence>
<feature type="compositionally biased region" description="Low complexity" evidence="11">
    <location>
        <begin position="338"/>
        <end position="348"/>
    </location>
</feature>
<keyword evidence="10" id="KW-0325">Glycoprotein</keyword>
<evidence type="ECO:0000256" key="8">
    <source>
        <dbReference type="ARBA" id="ARBA00022989"/>
    </source>
</evidence>
<feature type="transmembrane region" description="Helical" evidence="12">
    <location>
        <begin position="604"/>
        <end position="625"/>
    </location>
</feature>
<keyword evidence="7" id="KW-0256">Endoplasmic reticulum</keyword>
<keyword evidence="4" id="KW-0337">GPI-anchor biosynthesis</keyword>
<evidence type="ECO:0000256" key="11">
    <source>
        <dbReference type="SAM" id="MobiDB-lite"/>
    </source>
</evidence>
<feature type="transmembrane region" description="Helical" evidence="12">
    <location>
        <begin position="1362"/>
        <end position="1385"/>
    </location>
</feature>
<evidence type="ECO:0000256" key="3">
    <source>
        <dbReference type="ARBA" id="ARBA00008695"/>
    </source>
</evidence>
<comment type="pathway">
    <text evidence="2">Glycolipid biosynthesis; glycosylphosphatidylinositol-anchor biosynthesis.</text>
</comment>
<dbReference type="PANTHER" id="PTHR23071">
    <property type="entry name" value="PHOSPHATIDYLINOSITOL GLYCAN"/>
    <property type="match status" value="1"/>
</dbReference>
<feature type="region of interest" description="Disordered" evidence="11">
    <location>
        <begin position="166"/>
        <end position="189"/>
    </location>
</feature>
<feature type="transmembrane region" description="Helical" evidence="12">
    <location>
        <begin position="1120"/>
        <end position="1139"/>
    </location>
</feature>
<evidence type="ECO:0000256" key="6">
    <source>
        <dbReference type="ARBA" id="ARBA00022692"/>
    </source>
</evidence>